<dbReference type="InterPro" id="IPR036259">
    <property type="entry name" value="MFS_trans_sf"/>
</dbReference>
<name>A0A9W4U892_9PLEO</name>
<feature type="transmembrane region" description="Helical" evidence="6">
    <location>
        <begin position="164"/>
        <end position="184"/>
    </location>
</feature>
<comment type="subcellular location">
    <subcellularLocation>
        <location evidence="1">Membrane</location>
        <topology evidence="1">Multi-pass membrane protein</topology>
    </subcellularLocation>
</comment>
<feature type="transmembrane region" description="Helical" evidence="6">
    <location>
        <begin position="240"/>
        <end position="261"/>
    </location>
</feature>
<dbReference type="SUPFAM" id="SSF103473">
    <property type="entry name" value="MFS general substrate transporter"/>
    <property type="match status" value="1"/>
</dbReference>
<dbReference type="EMBL" id="CAOQHR010000002">
    <property type="protein sequence ID" value="CAI6312205.1"/>
    <property type="molecule type" value="Genomic_DNA"/>
</dbReference>
<comment type="caution">
    <text evidence="8">The sequence shown here is derived from an EMBL/GenBank/DDBJ whole genome shotgun (WGS) entry which is preliminary data.</text>
</comment>
<feature type="transmembrane region" description="Helical" evidence="6">
    <location>
        <begin position="310"/>
        <end position="331"/>
    </location>
</feature>
<keyword evidence="9" id="KW-1185">Reference proteome</keyword>
<feature type="transmembrane region" description="Helical" evidence="6">
    <location>
        <begin position="404"/>
        <end position="423"/>
    </location>
</feature>
<keyword evidence="2 6" id="KW-0812">Transmembrane</keyword>
<dbReference type="PANTHER" id="PTHR23501:SF198">
    <property type="entry name" value="AZOLE RESISTANCE PROTEIN 1-RELATED"/>
    <property type="match status" value="1"/>
</dbReference>
<feature type="compositionally biased region" description="Low complexity" evidence="5">
    <location>
        <begin position="18"/>
        <end position="28"/>
    </location>
</feature>
<dbReference type="CDD" id="cd17502">
    <property type="entry name" value="MFS_Azr1_MDR_like"/>
    <property type="match status" value="1"/>
</dbReference>
<feature type="transmembrane region" description="Helical" evidence="6">
    <location>
        <begin position="133"/>
        <end position="157"/>
    </location>
</feature>
<protein>
    <recommendedName>
        <fullName evidence="7">Major facilitator superfamily (MFS) profile domain-containing protein</fullName>
    </recommendedName>
</protein>
<dbReference type="OrthoDB" id="10021397at2759"/>
<dbReference type="Pfam" id="PF07690">
    <property type="entry name" value="MFS_1"/>
    <property type="match status" value="1"/>
</dbReference>
<evidence type="ECO:0000256" key="4">
    <source>
        <dbReference type="ARBA" id="ARBA00023136"/>
    </source>
</evidence>
<evidence type="ECO:0000256" key="6">
    <source>
        <dbReference type="SAM" id="Phobius"/>
    </source>
</evidence>
<feature type="domain" description="Major facilitator superfamily (MFS) profile" evidence="7">
    <location>
        <begin position="43"/>
        <end position="533"/>
    </location>
</feature>
<dbReference type="AlphaFoldDB" id="A0A9W4U892"/>
<evidence type="ECO:0000313" key="9">
    <source>
        <dbReference type="Proteomes" id="UP001152607"/>
    </source>
</evidence>
<evidence type="ECO:0000313" key="8">
    <source>
        <dbReference type="EMBL" id="CAI6312205.1"/>
    </source>
</evidence>
<evidence type="ECO:0000259" key="7">
    <source>
        <dbReference type="PROSITE" id="PS50850"/>
    </source>
</evidence>
<dbReference type="GO" id="GO:0022857">
    <property type="term" value="F:transmembrane transporter activity"/>
    <property type="evidence" value="ECO:0007669"/>
    <property type="project" value="InterPro"/>
</dbReference>
<feature type="compositionally biased region" description="Basic and acidic residues" evidence="5">
    <location>
        <begin position="567"/>
        <end position="579"/>
    </location>
</feature>
<evidence type="ECO:0000256" key="3">
    <source>
        <dbReference type="ARBA" id="ARBA00022989"/>
    </source>
</evidence>
<feature type="region of interest" description="Disordered" evidence="5">
    <location>
        <begin position="553"/>
        <end position="579"/>
    </location>
</feature>
<feature type="transmembrane region" description="Helical" evidence="6">
    <location>
        <begin position="510"/>
        <end position="528"/>
    </location>
</feature>
<feature type="compositionally biased region" description="Polar residues" evidence="5">
    <location>
        <begin position="553"/>
        <end position="566"/>
    </location>
</feature>
<reference evidence="8" key="1">
    <citation type="submission" date="2023-01" db="EMBL/GenBank/DDBJ databases">
        <authorList>
            <person name="Van Ghelder C."/>
            <person name="Rancurel C."/>
        </authorList>
    </citation>
    <scope>NUCLEOTIDE SEQUENCE</scope>
    <source>
        <strain evidence="8">CNCM I-4278</strain>
    </source>
</reference>
<sequence>MAEANMPAPVDNMRPEESVGSPSSSPGSDAKPTTLTTMECVLTIGSIGLVVLMGSLDSTIVATINPTLVAEFESGGDIGWYGAVFLLVVGATLPFFGKLITIFMPRNIFLISLTILEIGCLMCALARNSPTFIVGRAIAGLGCAGILSGGLTITALITPLRYRAMFISIIGGLEGVSSIIGPVIGGVITNTIGWRWGFWINLPFGVVLFGILLYAFRKPIRTSDNDANASKSPLEKIRQLDFTGGCVIIGSITCLLLALQWGGAKYPWGNGRIIALFVVFFVSFVFFAFWETRLGDAALFPTRLLRRKAFVASLWFGFCISSGMWIILYYLPVWFQAIMGVTAEGSGIRILPMVISDVVIATAAAAMVPVVGYLPPFVIAATTLSSIGAGLLSSFHPNISRAQWIGYQAILGAGYGIGIQQSIVNAQASVEVSDIAYGTSAVLLGNIIGGSIFISIAQAVFLGEVLKLEGRFPGVSRDTLVNDFRSLREIISDQNLATALDVYNSGLKKVFLMAAVLCTFSVLAWPFIPWRPLKSEKEKEVVVESITGNVSDNVNDGSANLTNTKEQSQDVNREKPDTS</sequence>
<organism evidence="8 9">
    <name type="scientific">Periconia digitata</name>
    <dbReference type="NCBI Taxonomy" id="1303443"/>
    <lineage>
        <taxon>Eukaryota</taxon>
        <taxon>Fungi</taxon>
        <taxon>Dikarya</taxon>
        <taxon>Ascomycota</taxon>
        <taxon>Pezizomycotina</taxon>
        <taxon>Dothideomycetes</taxon>
        <taxon>Pleosporomycetidae</taxon>
        <taxon>Pleosporales</taxon>
        <taxon>Massarineae</taxon>
        <taxon>Periconiaceae</taxon>
        <taxon>Periconia</taxon>
    </lineage>
</organism>
<feature type="transmembrane region" description="Helical" evidence="6">
    <location>
        <begin position="435"/>
        <end position="462"/>
    </location>
</feature>
<feature type="transmembrane region" description="Helical" evidence="6">
    <location>
        <begin position="108"/>
        <end position="127"/>
    </location>
</feature>
<dbReference type="Gene3D" id="1.20.1250.20">
    <property type="entry name" value="MFS general substrate transporter like domains"/>
    <property type="match status" value="1"/>
</dbReference>
<gene>
    <name evidence="8" type="ORF">PDIGIT_LOCUS3260</name>
</gene>
<feature type="transmembrane region" description="Helical" evidence="6">
    <location>
        <begin position="373"/>
        <end position="392"/>
    </location>
</feature>
<dbReference type="PANTHER" id="PTHR23501">
    <property type="entry name" value="MAJOR FACILITATOR SUPERFAMILY"/>
    <property type="match status" value="1"/>
</dbReference>
<dbReference type="PROSITE" id="PS50850">
    <property type="entry name" value="MFS"/>
    <property type="match status" value="1"/>
</dbReference>
<accession>A0A9W4U892</accession>
<feature type="transmembrane region" description="Helical" evidence="6">
    <location>
        <begin position="78"/>
        <end position="96"/>
    </location>
</feature>
<feature type="region of interest" description="Disordered" evidence="5">
    <location>
        <begin position="1"/>
        <end position="32"/>
    </location>
</feature>
<feature type="transmembrane region" description="Helical" evidence="6">
    <location>
        <begin position="196"/>
        <end position="216"/>
    </location>
</feature>
<feature type="transmembrane region" description="Helical" evidence="6">
    <location>
        <begin position="273"/>
        <end position="290"/>
    </location>
</feature>
<feature type="transmembrane region" description="Helical" evidence="6">
    <location>
        <begin position="41"/>
        <end position="66"/>
    </location>
</feature>
<evidence type="ECO:0000256" key="5">
    <source>
        <dbReference type="SAM" id="MobiDB-lite"/>
    </source>
</evidence>
<evidence type="ECO:0000256" key="1">
    <source>
        <dbReference type="ARBA" id="ARBA00004141"/>
    </source>
</evidence>
<dbReference type="GO" id="GO:0005886">
    <property type="term" value="C:plasma membrane"/>
    <property type="evidence" value="ECO:0007669"/>
    <property type="project" value="TreeGrafter"/>
</dbReference>
<keyword evidence="4 6" id="KW-0472">Membrane</keyword>
<keyword evidence="3 6" id="KW-1133">Transmembrane helix</keyword>
<proteinExistence type="predicted"/>
<evidence type="ECO:0000256" key="2">
    <source>
        <dbReference type="ARBA" id="ARBA00022692"/>
    </source>
</evidence>
<dbReference type="InterPro" id="IPR020846">
    <property type="entry name" value="MFS_dom"/>
</dbReference>
<dbReference type="InterPro" id="IPR011701">
    <property type="entry name" value="MFS"/>
</dbReference>
<dbReference type="Gene3D" id="1.20.1720.10">
    <property type="entry name" value="Multidrug resistance protein D"/>
    <property type="match status" value="1"/>
</dbReference>
<dbReference type="Proteomes" id="UP001152607">
    <property type="component" value="Unassembled WGS sequence"/>
</dbReference>